<feature type="transmembrane region" description="Helical" evidence="5">
    <location>
        <begin position="139"/>
        <end position="161"/>
    </location>
</feature>
<dbReference type="GO" id="GO:0005886">
    <property type="term" value="C:plasma membrane"/>
    <property type="evidence" value="ECO:0007669"/>
    <property type="project" value="TreeGrafter"/>
</dbReference>
<dbReference type="EMBL" id="ACBZ01000129">
    <property type="protein sequence ID" value="EEG48676.1"/>
    <property type="molecule type" value="Genomic_DNA"/>
</dbReference>
<feature type="transmembrane region" description="Helical" evidence="5">
    <location>
        <begin position="108"/>
        <end position="127"/>
    </location>
</feature>
<dbReference type="PANTHER" id="PTHR10846:SF8">
    <property type="entry name" value="INNER MEMBRANE PROTEIN YRBG"/>
    <property type="match status" value="1"/>
</dbReference>
<dbReference type="Proteomes" id="UP000003100">
    <property type="component" value="Unassembled WGS sequence"/>
</dbReference>
<feature type="transmembrane region" description="Helical" evidence="5">
    <location>
        <begin position="9"/>
        <end position="31"/>
    </location>
</feature>
<feature type="transmembrane region" description="Helical" evidence="5">
    <location>
        <begin position="305"/>
        <end position="322"/>
    </location>
</feature>
<dbReference type="GO" id="GO:0008273">
    <property type="term" value="F:calcium, potassium:sodium antiporter activity"/>
    <property type="evidence" value="ECO:0007669"/>
    <property type="project" value="TreeGrafter"/>
</dbReference>
<dbReference type="Gene3D" id="6.10.280.80">
    <property type="entry name" value="NCX, peripheral helical region"/>
    <property type="match status" value="1"/>
</dbReference>
<dbReference type="GO" id="GO:0006874">
    <property type="term" value="P:intracellular calcium ion homeostasis"/>
    <property type="evidence" value="ECO:0007669"/>
    <property type="project" value="TreeGrafter"/>
</dbReference>
<proteinExistence type="predicted"/>
<dbReference type="HOGENOM" id="CLU_007948_0_3_9"/>
<keyword evidence="4 5" id="KW-0472">Membrane</keyword>
<feature type="transmembrane region" description="Helical" evidence="5">
    <location>
        <begin position="215"/>
        <end position="238"/>
    </location>
</feature>
<evidence type="ECO:0000256" key="4">
    <source>
        <dbReference type="ARBA" id="ARBA00023136"/>
    </source>
</evidence>
<evidence type="ECO:0000313" key="7">
    <source>
        <dbReference type="EMBL" id="EEG48676.1"/>
    </source>
</evidence>
<reference evidence="7 8" key="1">
    <citation type="submission" date="2009-01" db="EMBL/GenBank/DDBJ databases">
        <authorList>
            <person name="Fulton L."/>
            <person name="Clifton S."/>
            <person name="Fulton B."/>
            <person name="Xu J."/>
            <person name="Minx P."/>
            <person name="Pepin K.H."/>
            <person name="Johnson M."/>
            <person name="Bhonagiri V."/>
            <person name="Nash W.E."/>
            <person name="Mardis E.R."/>
            <person name="Wilson R.K."/>
        </authorList>
    </citation>
    <scope>NUCLEOTIDE SEQUENCE [LARGE SCALE GENOMIC DNA]</scope>
    <source>
        <strain evidence="8">DSM 10507 / JCM 14656 / S5a33</strain>
    </source>
</reference>
<feature type="domain" description="Sodium/calcium exchanger membrane region" evidence="6">
    <location>
        <begin position="12"/>
        <end position="152"/>
    </location>
</feature>
<feature type="transmembrane region" description="Helical" evidence="5">
    <location>
        <begin position="250"/>
        <end position="274"/>
    </location>
</feature>
<dbReference type="GeneID" id="86821152"/>
<evidence type="ECO:0000256" key="5">
    <source>
        <dbReference type="SAM" id="Phobius"/>
    </source>
</evidence>
<sequence length="323" mass="34568">MEHRKIMAVAYYIFMFVLGFVLLICGSSLFVDSAVSLANKLHLPEVLIGATIVSIGTTLPESLFSTMASVHGLPDMALGNALGSILCNTGFIAGFMLMLRPIHLEKKALGNIMSGAFFLGAAFVVYLTGGMTVGGLSRVSGIILLLMCLLYIGSTVRNAVIQEEQERTAQSEERQSFGASDVLRIVLEAVVLYIGASFLVEFGPKLARSFGVPEVIISLTFVALGTSLPEFVTSLVALKKKHSALSLGNIIGADILNFVLVGGLSAVICPIPYLDSVMGMELPFIFFLLFVLCFPSIVRQKAGRIQGCLLLGGYVIYLILTIS</sequence>
<dbReference type="InterPro" id="IPR044880">
    <property type="entry name" value="NCX_ion-bd_dom_sf"/>
</dbReference>
<dbReference type="Gene3D" id="1.20.1420.30">
    <property type="entry name" value="NCX, central ion-binding region"/>
    <property type="match status" value="1"/>
</dbReference>
<feature type="transmembrane region" description="Helical" evidence="5">
    <location>
        <begin position="182"/>
        <end position="203"/>
    </location>
</feature>
<comment type="caution">
    <text evidence="7">The sequence shown here is derived from an EMBL/GenBank/DDBJ whole genome shotgun (WGS) entry which is preliminary data.</text>
</comment>
<evidence type="ECO:0000256" key="3">
    <source>
        <dbReference type="ARBA" id="ARBA00022989"/>
    </source>
</evidence>
<organism evidence="7 8">
    <name type="scientific">Blautia hydrogenotrophica (strain DSM 10507 / JCM 14656 / S5a33)</name>
    <name type="common">Ruminococcus hydrogenotrophicus</name>
    <dbReference type="NCBI Taxonomy" id="476272"/>
    <lineage>
        <taxon>Bacteria</taxon>
        <taxon>Bacillati</taxon>
        <taxon>Bacillota</taxon>
        <taxon>Clostridia</taxon>
        <taxon>Lachnospirales</taxon>
        <taxon>Lachnospiraceae</taxon>
        <taxon>Blautia</taxon>
    </lineage>
</organism>
<feature type="transmembrane region" description="Helical" evidence="5">
    <location>
        <begin position="77"/>
        <end position="99"/>
    </location>
</feature>
<feature type="transmembrane region" description="Helical" evidence="5">
    <location>
        <begin position="280"/>
        <end position="298"/>
    </location>
</feature>
<feature type="domain" description="Sodium/calcium exchanger membrane region" evidence="6">
    <location>
        <begin position="185"/>
        <end position="322"/>
    </location>
</feature>
<dbReference type="GO" id="GO:0005262">
    <property type="term" value="F:calcium channel activity"/>
    <property type="evidence" value="ECO:0007669"/>
    <property type="project" value="TreeGrafter"/>
</dbReference>
<dbReference type="PATRIC" id="fig|476272.21.peg.1873"/>
<dbReference type="PANTHER" id="PTHR10846">
    <property type="entry name" value="SODIUM/POTASSIUM/CALCIUM EXCHANGER"/>
    <property type="match status" value="1"/>
</dbReference>
<evidence type="ECO:0000259" key="6">
    <source>
        <dbReference type="Pfam" id="PF01699"/>
    </source>
</evidence>
<dbReference type="AlphaFoldDB" id="C0CNK0"/>
<reference evidence="7 8" key="2">
    <citation type="submission" date="2009-02" db="EMBL/GenBank/DDBJ databases">
        <title>Draft genome sequence of Blautia hydrogenotrophica DSM 10507 (Ruminococcus hydrogenotrophicus DSM 10507).</title>
        <authorList>
            <person name="Sudarsanam P."/>
            <person name="Ley R."/>
            <person name="Guruge J."/>
            <person name="Turnbaugh P.J."/>
            <person name="Mahowald M."/>
            <person name="Liep D."/>
            <person name="Gordon J."/>
        </authorList>
    </citation>
    <scope>NUCLEOTIDE SEQUENCE [LARGE SCALE GENOMIC DNA]</scope>
    <source>
        <strain evidence="8">DSM 10507 / JCM 14656 / S5a33</strain>
    </source>
</reference>
<name>C0CNK0_BLAHS</name>
<evidence type="ECO:0000256" key="2">
    <source>
        <dbReference type="ARBA" id="ARBA00022692"/>
    </source>
</evidence>
<evidence type="ECO:0000313" key="8">
    <source>
        <dbReference type="Proteomes" id="UP000003100"/>
    </source>
</evidence>
<dbReference type="InterPro" id="IPR004481">
    <property type="entry name" value="K/Na/Ca-exchanger"/>
</dbReference>
<evidence type="ECO:0000256" key="1">
    <source>
        <dbReference type="ARBA" id="ARBA00004141"/>
    </source>
</evidence>
<keyword evidence="2 5" id="KW-0812">Transmembrane</keyword>
<protein>
    <recommendedName>
        <fullName evidence="6">Sodium/calcium exchanger membrane region domain-containing protein</fullName>
    </recommendedName>
</protein>
<accession>C0CNK0</accession>
<dbReference type="RefSeq" id="WP_005949787.1">
    <property type="nucleotide sequence ID" value="NZ_CP136423.1"/>
</dbReference>
<keyword evidence="8" id="KW-1185">Reference proteome</keyword>
<dbReference type="eggNOG" id="COG0530">
    <property type="taxonomic scope" value="Bacteria"/>
</dbReference>
<gene>
    <name evidence="7" type="ORF">RUMHYD_02443</name>
</gene>
<keyword evidence="3 5" id="KW-1133">Transmembrane helix</keyword>
<dbReference type="InterPro" id="IPR004837">
    <property type="entry name" value="NaCa_Exmemb"/>
</dbReference>
<dbReference type="Pfam" id="PF01699">
    <property type="entry name" value="Na_Ca_ex"/>
    <property type="match status" value="2"/>
</dbReference>
<comment type="subcellular location">
    <subcellularLocation>
        <location evidence="1">Membrane</location>
        <topology evidence="1">Multi-pass membrane protein</topology>
    </subcellularLocation>
</comment>